<gene>
    <name evidence="2" type="ORF">SEPMUDRAFT_159656</name>
</gene>
<dbReference type="RefSeq" id="XP_016756264.1">
    <property type="nucleotide sequence ID" value="XM_016907863.1"/>
</dbReference>
<dbReference type="Proteomes" id="UP000016931">
    <property type="component" value="Unassembled WGS sequence"/>
</dbReference>
<sequence length="702" mass="78003">MDRPRTSSHTTQHSSSDLGAASDTPTSVIASSATDMVDSTVNTAALAQGKLRRQQERIQQAEAALHHPPPVEALRPRGVAKSSGKPLDTHDRAAQRAQDSEGAVEVRVNKYPAPSRDHSLSRSLSSDSQTTITQNTANVGGAELDADSQDDSGFQVWTRRGARGMRAVGDGNAYTDKPVIERQKTVEAAFDENETLEVFKQALPSPDFLGTFPGSINGQVQFVQHPNGDVAAHMWSSVNWIWDNIGHFSNIRKRTEGQLAGEGLKGETAYQKLQQHTLAYFRILAKQREATVTGSAFGQENIKSALPEPLLESFPKRLTAADPPKERFNTRPLLQVPSRPTPADPRSQPFIPLEVSIRHKLYKRCCSPGLDLQQARRDLLLTLCRVLRSMSGDSTPTREALRDQLHKTVDIATKRSLSQANIARTVLHDPMQASRHDEQQRYDPNPPAVSGTYVSPYVSTPQQEDNRAGLQNVNPSWETARSVPNAQLPGAHTASGFTFGSVPDMNDFAQALHDGYWHPDMMMYTAQGFKRKSYDEELRDWWTGGSKFARHEELFQMIMKSAPQPPQHSDALERLMAIGSGCRSSPPEGVSGYNETTTRLFIPIYENLAAHVQGPPQQRHDYWCRWSQPPDWCVDRGPNGNHSFYDHNWGHPPARIGRDPRYRRDRADLQFGNLSPLDPNAIGSPGGHPMSMGMGRYGYGRY</sequence>
<feature type="region of interest" description="Disordered" evidence="1">
    <location>
        <begin position="321"/>
        <end position="349"/>
    </location>
</feature>
<proteinExistence type="predicted"/>
<keyword evidence="3" id="KW-1185">Reference proteome</keyword>
<evidence type="ECO:0000313" key="2">
    <source>
        <dbReference type="EMBL" id="EMF08143.1"/>
    </source>
</evidence>
<dbReference type="OrthoDB" id="10251048at2759"/>
<feature type="compositionally biased region" description="Polar residues" evidence="1">
    <location>
        <begin position="23"/>
        <end position="45"/>
    </location>
</feature>
<organism evidence="2 3">
    <name type="scientific">Sphaerulina musiva (strain SO2202)</name>
    <name type="common">Poplar stem canker fungus</name>
    <name type="synonym">Septoria musiva</name>
    <dbReference type="NCBI Taxonomy" id="692275"/>
    <lineage>
        <taxon>Eukaryota</taxon>
        <taxon>Fungi</taxon>
        <taxon>Dikarya</taxon>
        <taxon>Ascomycota</taxon>
        <taxon>Pezizomycotina</taxon>
        <taxon>Dothideomycetes</taxon>
        <taxon>Dothideomycetidae</taxon>
        <taxon>Mycosphaerellales</taxon>
        <taxon>Mycosphaerellaceae</taxon>
        <taxon>Sphaerulina</taxon>
    </lineage>
</organism>
<dbReference type="GeneID" id="27905000"/>
<dbReference type="HOGENOM" id="CLU_392854_0_0_1"/>
<accession>M3BPP6</accession>
<dbReference type="AlphaFoldDB" id="M3BPP6"/>
<feature type="region of interest" description="Disordered" evidence="1">
    <location>
        <begin position="1"/>
        <end position="131"/>
    </location>
</feature>
<dbReference type="EMBL" id="KB456272">
    <property type="protein sequence ID" value="EMF08143.1"/>
    <property type="molecule type" value="Genomic_DNA"/>
</dbReference>
<protein>
    <submittedName>
        <fullName evidence="2">Uncharacterized protein</fullName>
    </submittedName>
</protein>
<name>M3BPP6_SPHMS</name>
<evidence type="ECO:0000313" key="3">
    <source>
        <dbReference type="Proteomes" id="UP000016931"/>
    </source>
</evidence>
<reference evidence="2 3" key="1">
    <citation type="journal article" date="2012" name="PLoS Pathog.">
        <title>Diverse lifestyles and strategies of plant pathogenesis encoded in the genomes of eighteen Dothideomycetes fungi.</title>
        <authorList>
            <person name="Ohm R.A."/>
            <person name="Feau N."/>
            <person name="Henrissat B."/>
            <person name="Schoch C.L."/>
            <person name="Horwitz B.A."/>
            <person name="Barry K.W."/>
            <person name="Condon B.J."/>
            <person name="Copeland A.C."/>
            <person name="Dhillon B."/>
            <person name="Glaser F."/>
            <person name="Hesse C.N."/>
            <person name="Kosti I."/>
            <person name="LaButti K."/>
            <person name="Lindquist E.A."/>
            <person name="Lucas S."/>
            <person name="Salamov A.A."/>
            <person name="Bradshaw R.E."/>
            <person name="Ciuffetti L."/>
            <person name="Hamelin R.C."/>
            <person name="Kema G.H.J."/>
            <person name="Lawrence C."/>
            <person name="Scott J.A."/>
            <person name="Spatafora J.W."/>
            <person name="Turgeon B.G."/>
            <person name="de Wit P.J.G.M."/>
            <person name="Zhong S."/>
            <person name="Goodwin S.B."/>
            <person name="Grigoriev I.V."/>
        </authorList>
    </citation>
    <scope>NUCLEOTIDE SEQUENCE [LARGE SCALE GENOMIC DNA]</scope>
    <source>
        <strain evidence="2 3">SO2202</strain>
    </source>
</reference>
<dbReference type="OMA" id="WDIAGQH"/>
<evidence type="ECO:0000256" key="1">
    <source>
        <dbReference type="SAM" id="MobiDB-lite"/>
    </source>
</evidence>
<feature type="compositionally biased region" description="Low complexity" evidence="1">
    <location>
        <begin position="7"/>
        <end position="16"/>
    </location>
</feature>
<dbReference type="eggNOG" id="ENOG502T5VC">
    <property type="taxonomic scope" value="Eukaryota"/>
</dbReference>